<evidence type="ECO:0000313" key="1">
    <source>
        <dbReference type="EMBL" id="MQN78819.1"/>
    </source>
</evidence>
<evidence type="ECO:0000313" key="2">
    <source>
        <dbReference type="Proteomes" id="UP000423156"/>
    </source>
</evidence>
<sequence length="349" mass="38478">MGIAAMAALTLVSCSSDDLNSLSDNSSKNEAISFDGYWGRSAVSVNDSRGSVIDKAEDLQNISEGFGVFGNYTSTDVTTTTYGENLFKNQQVTYDATAETPAWTYEPVKYWSPAGHIDFLAYAPFDSNQKLKENSKLDFTVNSTITAQKDLLWANAANKTNTDKPVTFIFKHALSRLGYTVKTSAAAEGTTITLNQITLAGSDPKSTTETAKAFYTEGAIDLSTGHWKEHSKDAVKQDFNWFSGSEDVTSASESKPYTNPTSDYLFVIPQDFSQKTTSADALYVVVEYTISYSDQTTMKTKVYKQLDKEFEQGKAYTINLTIGLTPIEFDVTTVEGWTDINQVEINSWN</sequence>
<name>A0AA90ZQ03_9BACT</name>
<dbReference type="CDD" id="cd13121">
    <property type="entry name" value="BF2867_like_C"/>
    <property type="match status" value="1"/>
</dbReference>
<dbReference type="InterPro" id="IPR025049">
    <property type="entry name" value="Mfa-like_1"/>
</dbReference>
<accession>A0AA90ZQ03</accession>
<dbReference type="EMBL" id="VZBZ01000154">
    <property type="protein sequence ID" value="MQN78819.1"/>
    <property type="molecule type" value="Genomic_DNA"/>
</dbReference>
<dbReference type="Gene3D" id="2.60.40.2620">
    <property type="entry name" value="Fimbrillin-like"/>
    <property type="match status" value="1"/>
</dbReference>
<dbReference type="AlphaFoldDB" id="A0AA90ZQ03"/>
<comment type="caution">
    <text evidence="1">The sequence shown here is derived from an EMBL/GenBank/DDBJ whole genome shotgun (WGS) entry which is preliminary data.</text>
</comment>
<dbReference type="InterPro" id="IPR042278">
    <property type="entry name" value="Mfa-like_1_N"/>
</dbReference>
<organism evidence="1 2">
    <name type="scientific">Segatella copri</name>
    <dbReference type="NCBI Taxonomy" id="165179"/>
    <lineage>
        <taxon>Bacteria</taxon>
        <taxon>Pseudomonadati</taxon>
        <taxon>Bacteroidota</taxon>
        <taxon>Bacteroidia</taxon>
        <taxon>Bacteroidales</taxon>
        <taxon>Prevotellaceae</taxon>
        <taxon>Segatella</taxon>
    </lineage>
</organism>
<dbReference type="Pfam" id="PF13149">
    <property type="entry name" value="Mfa_like_1"/>
    <property type="match status" value="1"/>
</dbReference>
<reference evidence="2" key="1">
    <citation type="submission" date="2019-09" db="EMBL/GenBank/DDBJ databases">
        <title>Distinct polysaccharide growth profiles of human intestinal Prevotella copri isolates.</title>
        <authorList>
            <person name="Fehlner-Peach H."/>
            <person name="Magnabosco C."/>
            <person name="Raghavan V."/>
            <person name="Scher J.U."/>
            <person name="Tett A."/>
            <person name="Cox L.M."/>
            <person name="Gottsegen C."/>
            <person name="Watters A."/>
            <person name="Wiltshire- Gordon J.D."/>
            <person name="Segata N."/>
            <person name="Bonneau R."/>
            <person name="Littman D.R."/>
        </authorList>
    </citation>
    <scope>NUCLEOTIDE SEQUENCE [LARGE SCALE GENOMIC DNA]</scope>
    <source>
        <strain evidence="2">BU41712</strain>
    </source>
</reference>
<dbReference type="RefSeq" id="WP_153093555.1">
    <property type="nucleotide sequence ID" value="NZ_VZBZ01000154.1"/>
</dbReference>
<dbReference type="Proteomes" id="UP000423156">
    <property type="component" value="Unassembled WGS sequence"/>
</dbReference>
<gene>
    <name evidence="1" type="ORF">F7D71_13330</name>
</gene>
<proteinExistence type="predicted"/>
<protein>
    <submittedName>
        <fullName evidence="1">Fimbrillin family protein</fullName>
    </submittedName>
</protein>
<dbReference type="CDD" id="cd13120">
    <property type="entry name" value="BF2867_like_N"/>
    <property type="match status" value="1"/>
</dbReference>
<dbReference type="Gene3D" id="2.60.40.2630">
    <property type="match status" value="1"/>
</dbReference>